<feature type="region of interest" description="Disordered" evidence="1">
    <location>
        <begin position="383"/>
        <end position="444"/>
    </location>
</feature>
<dbReference type="Proteomes" id="UP000076874">
    <property type="component" value="Unassembled WGS sequence"/>
</dbReference>
<evidence type="ECO:0008006" key="4">
    <source>
        <dbReference type="Google" id="ProtNLM"/>
    </source>
</evidence>
<comment type="caution">
    <text evidence="2">The sequence shown here is derived from an EMBL/GenBank/DDBJ whole genome shotgun (WGS) entry which is preliminary data.</text>
</comment>
<organism evidence="2 3">
    <name type="scientific">Niveomyces insectorum RCEF 264</name>
    <dbReference type="NCBI Taxonomy" id="1081102"/>
    <lineage>
        <taxon>Eukaryota</taxon>
        <taxon>Fungi</taxon>
        <taxon>Dikarya</taxon>
        <taxon>Ascomycota</taxon>
        <taxon>Pezizomycotina</taxon>
        <taxon>Sordariomycetes</taxon>
        <taxon>Hypocreomycetidae</taxon>
        <taxon>Hypocreales</taxon>
        <taxon>Cordycipitaceae</taxon>
        <taxon>Niveomyces</taxon>
    </lineage>
</organism>
<dbReference type="AlphaFoldDB" id="A0A167SRK9"/>
<protein>
    <recommendedName>
        <fullName evidence="4">HNH nuclease domain-containing protein</fullName>
    </recommendedName>
</protein>
<feature type="compositionally biased region" description="Basic residues" evidence="1">
    <location>
        <begin position="388"/>
        <end position="401"/>
    </location>
</feature>
<keyword evidence="3" id="KW-1185">Reference proteome</keyword>
<proteinExistence type="predicted"/>
<sequence>MRQEDVLEVSGPTISASATQVSDVVQRQAAQLSKAFTAIRREQAVLEEKLDHVTNAIVILDAKWTEGAVGLGQGDYQREREKLLALQLQLMSSVSVLRTTGSELAGRWTDEAIIGSRQTHDDWTTIDSTIRLFPHLAHAQKSVKARRQPAMGKRFRAELIKAYGAEDELSDDIWCPVSQKYIEKSVAVAAHIVKFNIGELVARALFGEDEKHIWNSRNGLVLHKNFKRLLDEAKAVILPASDAEDETDFIFFLLDQNIGRLHSRVTAEDLHGRKLQFLTEFRPRKRYLYFKFVMSLLRRRRGEVPGFLDDLERLPSPGKALWCSPGPYLKQSILYKFSRQLGCLSEDEANKFWGVQDTISQAVSGDDEDLAKTLSTKATIASMSTAGRKTKKRQVRGKNVRKVSDDDEDEEEDEGDDKDEDEDEDSDEGDGEDKEDDEEDDREA</sequence>
<dbReference type="STRING" id="1081102.A0A167SRK9"/>
<dbReference type="OrthoDB" id="5386595at2759"/>
<dbReference type="EMBL" id="AZHD01000010">
    <property type="protein sequence ID" value="OAA59864.1"/>
    <property type="molecule type" value="Genomic_DNA"/>
</dbReference>
<name>A0A167SRK9_9HYPO</name>
<accession>A0A167SRK9</accession>
<evidence type="ECO:0000313" key="2">
    <source>
        <dbReference type="EMBL" id="OAA59864.1"/>
    </source>
</evidence>
<evidence type="ECO:0000313" key="3">
    <source>
        <dbReference type="Proteomes" id="UP000076874"/>
    </source>
</evidence>
<reference evidence="2 3" key="1">
    <citation type="journal article" date="2016" name="Genome Biol. Evol.">
        <title>Divergent and convergent evolution of fungal pathogenicity.</title>
        <authorList>
            <person name="Shang Y."/>
            <person name="Xiao G."/>
            <person name="Zheng P."/>
            <person name="Cen K."/>
            <person name="Zhan S."/>
            <person name="Wang C."/>
        </authorList>
    </citation>
    <scope>NUCLEOTIDE SEQUENCE [LARGE SCALE GENOMIC DNA]</scope>
    <source>
        <strain evidence="2 3">RCEF 264</strain>
    </source>
</reference>
<gene>
    <name evidence="2" type="ORF">SPI_06062</name>
</gene>
<feature type="compositionally biased region" description="Acidic residues" evidence="1">
    <location>
        <begin position="405"/>
        <end position="444"/>
    </location>
</feature>
<evidence type="ECO:0000256" key="1">
    <source>
        <dbReference type="SAM" id="MobiDB-lite"/>
    </source>
</evidence>